<evidence type="ECO:0000256" key="1">
    <source>
        <dbReference type="SAM" id="MobiDB-lite"/>
    </source>
</evidence>
<comment type="caution">
    <text evidence="3">The sequence shown here is derived from an EMBL/GenBank/DDBJ whole genome shotgun (WGS) entry which is preliminary data.</text>
</comment>
<sequence length="600" mass="69512">QYWSKFEKLMNSASLVSKDVDGFAGSCITDIIQLLFDLGSGVYRNWDDSWEEKSGKKSQVVQQQLAVIACGDIRKALNPLIDLIQYRKSEQSKEKLRNVRSKNDMGKHNTASTSKAAESSVEKTLPLFNSDKSNENTEEPVEIKVEPLEIKEEPIDDFSDIKPEEPVVDVFCPSTGTSRPLNRSDGEMQRKNEIAPSHPTMNHTKTIVEKKPIIANRNEVVKIVPNGSVMANQLVDSSTNDSLLMKKKRLQLETEEEIRLKNKLSIPINFKPTFNRQYFADKRRRERNMKVYLPSTGNSRPPDQIILFSAERATSPIGKVLKRRLDTNAGGANVIVMCRFCPSLHSTKAELEDHARSTHREEWERFEQLNSLLLSRTNHESQIRTEAAESTQPSVASGVILQRLEDIERICDFCGCFVYRCICKRKNKEKKLEKQKLPEQKEPELVSIDQSINLEMFDYHAKQKDKEKWLEQSFRCRFLHCDYRSILTSQLHIHEEQAFHHDCYFTNYKIVTGLACPLCPKLFVDLKEIAEHMTVNHLWILASEERIYECVSCSFAAARFHEMIAHWKEKCSPRLRFMEKAIERAYLEHVLEREERDRRD</sequence>
<dbReference type="PROSITE" id="PS00028">
    <property type="entry name" value="ZINC_FINGER_C2H2_1"/>
    <property type="match status" value="1"/>
</dbReference>
<evidence type="ECO:0000313" key="3">
    <source>
        <dbReference type="EMBL" id="GMS83413.1"/>
    </source>
</evidence>
<reference evidence="3" key="1">
    <citation type="submission" date="2023-10" db="EMBL/GenBank/DDBJ databases">
        <title>Genome assembly of Pristionchus species.</title>
        <authorList>
            <person name="Yoshida K."/>
            <person name="Sommer R.J."/>
        </authorList>
    </citation>
    <scope>NUCLEOTIDE SEQUENCE</scope>
    <source>
        <strain evidence="3">RS0144</strain>
    </source>
</reference>
<evidence type="ECO:0000259" key="2">
    <source>
        <dbReference type="PROSITE" id="PS00028"/>
    </source>
</evidence>
<dbReference type="SMART" id="SM00355">
    <property type="entry name" value="ZnF_C2H2"/>
    <property type="match status" value="3"/>
</dbReference>
<dbReference type="Proteomes" id="UP001432027">
    <property type="component" value="Unassembled WGS sequence"/>
</dbReference>
<gene>
    <name evidence="3" type="ORF">PENTCL1PPCAC_5588</name>
</gene>
<organism evidence="3 4">
    <name type="scientific">Pristionchus entomophagus</name>
    <dbReference type="NCBI Taxonomy" id="358040"/>
    <lineage>
        <taxon>Eukaryota</taxon>
        <taxon>Metazoa</taxon>
        <taxon>Ecdysozoa</taxon>
        <taxon>Nematoda</taxon>
        <taxon>Chromadorea</taxon>
        <taxon>Rhabditida</taxon>
        <taxon>Rhabditina</taxon>
        <taxon>Diplogasteromorpha</taxon>
        <taxon>Diplogasteroidea</taxon>
        <taxon>Neodiplogasteridae</taxon>
        <taxon>Pristionchus</taxon>
    </lineage>
</organism>
<dbReference type="AlphaFoldDB" id="A0AAV5SS33"/>
<dbReference type="Gene3D" id="3.30.160.60">
    <property type="entry name" value="Classic Zinc Finger"/>
    <property type="match status" value="1"/>
</dbReference>
<evidence type="ECO:0000313" key="4">
    <source>
        <dbReference type="Proteomes" id="UP001432027"/>
    </source>
</evidence>
<name>A0AAV5SS33_9BILA</name>
<feature type="non-terminal residue" evidence="3">
    <location>
        <position position="1"/>
    </location>
</feature>
<feature type="domain" description="C2H2-type" evidence="2">
    <location>
        <begin position="516"/>
        <end position="537"/>
    </location>
</feature>
<keyword evidence="4" id="KW-1185">Reference proteome</keyword>
<proteinExistence type="predicted"/>
<dbReference type="InterPro" id="IPR013087">
    <property type="entry name" value="Znf_C2H2_type"/>
</dbReference>
<protein>
    <recommendedName>
        <fullName evidence="2">C2H2-type domain-containing protein</fullName>
    </recommendedName>
</protein>
<feature type="region of interest" description="Disordered" evidence="1">
    <location>
        <begin position="94"/>
        <end position="141"/>
    </location>
</feature>
<accession>A0AAV5SS33</accession>
<feature type="compositionally biased region" description="Basic and acidic residues" evidence="1">
    <location>
        <begin position="94"/>
        <end position="107"/>
    </location>
</feature>
<dbReference type="EMBL" id="BTSX01000002">
    <property type="protein sequence ID" value="GMS83413.1"/>
    <property type="molecule type" value="Genomic_DNA"/>
</dbReference>